<evidence type="ECO:0000256" key="4">
    <source>
        <dbReference type="ARBA" id="ARBA00037131"/>
    </source>
</evidence>
<keyword evidence="3" id="KW-0963">Cytoplasm</keyword>
<dbReference type="KEGG" id="cps:CPS_3296"/>
<dbReference type="PANTHER" id="PTHR47892">
    <property type="entry name" value="UNIVERSAL STRESS PROTEIN E"/>
    <property type="match status" value="1"/>
</dbReference>
<dbReference type="InterPro" id="IPR006016">
    <property type="entry name" value="UspA"/>
</dbReference>
<dbReference type="STRING" id="167879.CPS_3296"/>
<dbReference type="Gene3D" id="3.40.50.12370">
    <property type="match status" value="1"/>
</dbReference>
<sequence length="307" mass="34601">MKNITNILVVMDAASDHQSALVQAINIAEKTSASIELFLVVYNSQFVSHWNFNQTQLDALQKEYIASKLRWLETYALEVKSLDIVVNIDVVWHSDVSCAVLAKIASNGASIVIKSTKQDSTINRMFFTPGDWQLLEHCPVPLLLTKHIRDYSYRTVMAAVDPERAHDKPEQLDTKILQAELLMAELFDSTAHVCHCYQPMGIELWQGMNAVGMDHSLASGDFTDYSEAIKYHHKVVFDELLSHYTFDEEVTHLVAGSPEFELPELVKSHEVDLLVMGMGNNGKFIGNTIEKILDNVDCDILSIRYPS</sequence>
<dbReference type="RefSeq" id="WP_011044059.1">
    <property type="nucleotide sequence ID" value="NC_003910.7"/>
</dbReference>
<dbReference type="SMR" id="Q47YZ8"/>
<comment type="similarity">
    <text evidence="2">Belongs to the universal stress protein A family.</text>
</comment>
<dbReference type="HOGENOM" id="CLU_049301_1_2_6"/>
<dbReference type="Pfam" id="PF00582">
    <property type="entry name" value="Usp"/>
    <property type="match status" value="2"/>
</dbReference>
<dbReference type="Proteomes" id="UP000000547">
    <property type="component" value="Chromosome"/>
</dbReference>
<evidence type="ECO:0000256" key="1">
    <source>
        <dbReference type="ARBA" id="ARBA00004496"/>
    </source>
</evidence>
<proteinExistence type="inferred from homology"/>
<reference evidence="6" key="1">
    <citation type="journal article" date="2005" name="Proc. Natl. Acad. Sci. U.S.A.">
        <title>The psychrophilic lifestyle as revealed by the genome sequence of Colwellia psychrerythraea 34H through genomic and proteomic analyses.</title>
        <authorList>
            <person name="Methe B.A."/>
            <person name="Nelson K.E."/>
            <person name="Deming J.W."/>
            <person name="Momen B."/>
            <person name="Melamud E."/>
            <person name="Zhang X."/>
            <person name="Moult J."/>
            <person name="Madupu R."/>
            <person name="Nelson W.C."/>
            <person name="Dodson R.J."/>
            <person name="Brinkac L.M."/>
            <person name="Daugherty S.C."/>
            <person name="Durkin A.S."/>
            <person name="DeBoy R.T."/>
            <person name="Kolonay J.F."/>
            <person name="Sullivan S.A."/>
            <person name="Zhou L."/>
            <person name="Davidsen T.M."/>
            <person name="Wu M."/>
            <person name="Huston A.L."/>
            <person name="Lewis M."/>
            <person name="Weaver B."/>
            <person name="Weidman J.F."/>
            <person name="Khouri H."/>
            <person name="Utterback T.R."/>
            <person name="Feldblyum T.V."/>
            <person name="Fraser C.M."/>
        </authorList>
    </citation>
    <scope>NUCLEOTIDE SEQUENCE [LARGE SCALE GENOMIC DNA]</scope>
    <source>
        <strain evidence="6">34H</strain>
    </source>
</reference>
<organism evidence="6 7">
    <name type="scientific">Colwellia psychrerythraea (strain 34H / ATCC BAA-681)</name>
    <name type="common">Vibrio psychroerythus</name>
    <dbReference type="NCBI Taxonomy" id="167879"/>
    <lineage>
        <taxon>Bacteria</taxon>
        <taxon>Pseudomonadati</taxon>
        <taxon>Pseudomonadota</taxon>
        <taxon>Gammaproteobacteria</taxon>
        <taxon>Alteromonadales</taxon>
        <taxon>Colwelliaceae</taxon>
        <taxon>Colwellia</taxon>
    </lineage>
</organism>
<feature type="domain" description="UspA" evidence="5">
    <location>
        <begin position="5"/>
        <end position="146"/>
    </location>
</feature>
<evidence type="ECO:0000313" key="6">
    <source>
        <dbReference type="EMBL" id="AAZ28115.1"/>
    </source>
</evidence>
<evidence type="ECO:0000256" key="3">
    <source>
        <dbReference type="ARBA" id="ARBA00022490"/>
    </source>
</evidence>
<evidence type="ECO:0000259" key="5">
    <source>
        <dbReference type="Pfam" id="PF00582"/>
    </source>
</evidence>
<protein>
    <submittedName>
        <fullName evidence="6">Universal stress protein family</fullName>
    </submittedName>
</protein>
<dbReference type="SUPFAM" id="SSF52402">
    <property type="entry name" value="Adenine nucleotide alpha hydrolases-like"/>
    <property type="match status" value="2"/>
</dbReference>
<evidence type="ECO:0000313" key="7">
    <source>
        <dbReference type="Proteomes" id="UP000000547"/>
    </source>
</evidence>
<gene>
    <name evidence="6" type="ordered locus">CPS_3296</name>
</gene>
<comment type="subcellular location">
    <subcellularLocation>
        <location evidence="1">Cytoplasm</location>
    </subcellularLocation>
</comment>
<name>Q47YZ8_COLP3</name>
<accession>Q47YZ8</accession>
<dbReference type="EMBL" id="CP000083">
    <property type="protein sequence ID" value="AAZ28115.1"/>
    <property type="molecule type" value="Genomic_DNA"/>
</dbReference>
<comment type="function">
    <text evidence="4">Required for resistance to DNA-damaging agents.</text>
</comment>
<dbReference type="GO" id="GO:0005737">
    <property type="term" value="C:cytoplasm"/>
    <property type="evidence" value="ECO:0007669"/>
    <property type="project" value="UniProtKB-SubCell"/>
</dbReference>
<dbReference type="AlphaFoldDB" id="Q47YZ8"/>
<evidence type="ECO:0000256" key="2">
    <source>
        <dbReference type="ARBA" id="ARBA00008791"/>
    </source>
</evidence>
<dbReference type="PANTHER" id="PTHR47892:SF1">
    <property type="entry name" value="UNIVERSAL STRESS PROTEIN E"/>
    <property type="match status" value="1"/>
</dbReference>
<feature type="domain" description="UspA" evidence="5">
    <location>
        <begin position="153"/>
        <end position="303"/>
    </location>
</feature>